<comment type="caution">
    <text evidence="1">The sequence shown here is derived from an EMBL/GenBank/DDBJ whole genome shotgun (WGS) entry which is preliminary data.</text>
</comment>
<reference evidence="1 2" key="1">
    <citation type="submission" date="2021-06" db="EMBL/GenBank/DDBJ databases">
        <authorList>
            <person name="Kallberg Y."/>
            <person name="Tangrot J."/>
            <person name="Rosling A."/>
        </authorList>
    </citation>
    <scope>NUCLEOTIDE SEQUENCE [LARGE SCALE GENOMIC DNA]</scope>
    <source>
        <strain evidence="1 2">120-4 pot B 10/14</strain>
    </source>
</reference>
<proteinExistence type="predicted"/>
<dbReference type="Proteomes" id="UP000789901">
    <property type="component" value="Unassembled WGS sequence"/>
</dbReference>
<protein>
    <submittedName>
        <fullName evidence="1">8325_t:CDS:1</fullName>
    </submittedName>
</protein>
<feature type="non-terminal residue" evidence="1">
    <location>
        <position position="1"/>
    </location>
</feature>
<accession>A0ABN7XEE0</accession>
<evidence type="ECO:0000313" key="2">
    <source>
        <dbReference type="Proteomes" id="UP000789901"/>
    </source>
</evidence>
<evidence type="ECO:0000313" key="1">
    <source>
        <dbReference type="EMBL" id="CAG8853287.1"/>
    </source>
</evidence>
<dbReference type="EMBL" id="CAJVQB010122141">
    <property type="protein sequence ID" value="CAG8853287.1"/>
    <property type="molecule type" value="Genomic_DNA"/>
</dbReference>
<name>A0ABN7XEE0_GIGMA</name>
<keyword evidence="2" id="KW-1185">Reference proteome</keyword>
<feature type="non-terminal residue" evidence="1">
    <location>
        <position position="40"/>
    </location>
</feature>
<organism evidence="1 2">
    <name type="scientific">Gigaspora margarita</name>
    <dbReference type="NCBI Taxonomy" id="4874"/>
    <lineage>
        <taxon>Eukaryota</taxon>
        <taxon>Fungi</taxon>
        <taxon>Fungi incertae sedis</taxon>
        <taxon>Mucoromycota</taxon>
        <taxon>Glomeromycotina</taxon>
        <taxon>Glomeromycetes</taxon>
        <taxon>Diversisporales</taxon>
        <taxon>Gigasporaceae</taxon>
        <taxon>Gigaspora</taxon>
    </lineage>
</organism>
<sequence>SNPIMRVLRTILTLSNYVESPIKIEDIVFEEENIYDLDIA</sequence>
<gene>
    <name evidence="1" type="ORF">GMARGA_LOCUS42108</name>
</gene>